<dbReference type="SUPFAM" id="SSF140931">
    <property type="entry name" value="Fic-like"/>
    <property type="match status" value="1"/>
</dbReference>
<dbReference type="PROSITE" id="PS51459">
    <property type="entry name" value="FIDO"/>
    <property type="match status" value="1"/>
</dbReference>
<dbReference type="NCBIfam" id="TIGR02613">
    <property type="entry name" value="mob_myst_B"/>
    <property type="match status" value="1"/>
</dbReference>
<dbReference type="InterPro" id="IPR013436">
    <property type="entry name" value="Mobile_mystery_prot_B"/>
</dbReference>
<dbReference type="Gene3D" id="1.10.3290.10">
    <property type="entry name" value="Fido-like domain"/>
    <property type="match status" value="1"/>
</dbReference>
<protein>
    <submittedName>
        <fullName evidence="2">Mobile mystery protein B</fullName>
    </submittedName>
</protein>
<dbReference type="Proteomes" id="UP001207742">
    <property type="component" value="Unassembled WGS sequence"/>
</dbReference>
<dbReference type="InterPro" id="IPR040198">
    <property type="entry name" value="Fido_containing"/>
</dbReference>
<dbReference type="InterPro" id="IPR036597">
    <property type="entry name" value="Fido-like_dom_sf"/>
</dbReference>
<dbReference type="RefSeq" id="WP_264733484.1">
    <property type="nucleotide sequence ID" value="NZ_JAPDNR010000001.1"/>
</dbReference>
<proteinExistence type="predicted"/>
<accession>A0ABT3ISI6</accession>
<dbReference type="PANTHER" id="PTHR13504:SF39">
    <property type="entry name" value="CELL FILAMENTATION PROTEIN"/>
    <property type="match status" value="1"/>
</dbReference>
<name>A0ABT3ISI6_9BACT</name>
<feature type="domain" description="Fido" evidence="1">
    <location>
        <begin position="61"/>
        <end position="200"/>
    </location>
</feature>
<reference evidence="2 3" key="1">
    <citation type="submission" date="2022-10" db="EMBL/GenBank/DDBJ databases">
        <title>Chitinophaga nivalis PC15 sp. nov., isolated from Pyeongchang county, South Korea.</title>
        <authorList>
            <person name="Trinh H.N."/>
        </authorList>
    </citation>
    <scope>NUCLEOTIDE SEQUENCE [LARGE SCALE GENOMIC DNA]</scope>
    <source>
        <strain evidence="2 3">PC14</strain>
    </source>
</reference>
<sequence>MGLDIQYDEGQTPLDEDEKDGLKILNITTRGELDELEQRNIEDAVRWTLSRRKRFTMAEVLTEKFVRLVHTKMLGDVWDWAGSFRNSNKNIGVDKYQISIELRQLLDDCKYWIEHGTFSLDEIAVRFKHRIVFIHCFANGNGRHSRLMADILIEGVLGGYVFTWGAENLVNTGEYRAAYLRALREADSGKFELLIQFARS</sequence>
<dbReference type="EMBL" id="JAPDNS010000002">
    <property type="protein sequence ID" value="MCW3486669.1"/>
    <property type="molecule type" value="Genomic_DNA"/>
</dbReference>
<keyword evidence="3" id="KW-1185">Reference proteome</keyword>
<organism evidence="2 3">
    <name type="scientific">Chitinophaga nivalis</name>
    <dbReference type="NCBI Taxonomy" id="2991709"/>
    <lineage>
        <taxon>Bacteria</taxon>
        <taxon>Pseudomonadati</taxon>
        <taxon>Bacteroidota</taxon>
        <taxon>Chitinophagia</taxon>
        <taxon>Chitinophagales</taxon>
        <taxon>Chitinophagaceae</taxon>
        <taxon>Chitinophaga</taxon>
    </lineage>
</organism>
<evidence type="ECO:0000313" key="2">
    <source>
        <dbReference type="EMBL" id="MCW3486669.1"/>
    </source>
</evidence>
<gene>
    <name evidence="2" type="ORF">OL497_22390</name>
</gene>
<evidence type="ECO:0000313" key="3">
    <source>
        <dbReference type="Proteomes" id="UP001207742"/>
    </source>
</evidence>
<evidence type="ECO:0000259" key="1">
    <source>
        <dbReference type="PROSITE" id="PS51459"/>
    </source>
</evidence>
<dbReference type="Pfam" id="PF02661">
    <property type="entry name" value="Fic"/>
    <property type="match status" value="1"/>
</dbReference>
<dbReference type="PANTHER" id="PTHR13504">
    <property type="entry name" value="FIDO DOMAIN-CONTAINING PROTEIN DDB_G0283145"/>
    <property type="match status" value="1"/>
</dbReference>
<dbReference type="InterPro" id="IPR003812">
    <property type="entry name" value="Fido"/>
</dbReference>
<comment type="caution">
    <text evidence="2">The sequence shown here is derived from an EMBL/GenBank/DDBJ whole genome shotgun (WGS) entry which is preliminary data.</text>
</comment>